<name>K4IEW4_9CAUD</name>
<dbReference type="Pfam" id="PF21817">
    <property type="entry name" value="CapR"/>
    <property type="match status" value="1"/>
</dbReference>
<protein>
    <recommendedName>
        <fullName evidence="1">CapR homology domain-containing protein</fullName>
    </recommendedName>
</protein>
<dbReference type="Proteomes" id="UP000007004">
    <property type="component" value="Segment"/>
</dbReference>
<organism evidence="2 3">
    <name type="scientific">Salmonella phage SSE121</name>
    <dbReference type="NCBI Taxonomy" id="1204529"/>
    <lineage>
        <taxon>Viruses</taxon>
        <taxon>Duplodnaviria</taxon>
        <taxon>Heunggongvirae</taxon>
        <taxon>Uroviricota</taxon>
        <taxon>Caudoviricetes</taxon>
        <taxon>Vequintavirinae</taxon>
        <taxon>Seunavirus</taxon>
        <taxon>Seunavirus SSE121</taxon>
    </lineage>
</organism>
<dbReference type="GeneID" id="24638928"/>
<evidence type="ECO:0000313" key="2">
    <source>
        <dbReference type="EMBL" id="AFU63794.1"/>
    </source>
</evidence>
<evidence type="ECO:0000259" key="1">
    <source>
        <dbReference type="Pfam" id="PF21817"/>
    </source>
</evidence>
<feature type="domain" description="CapR homology" evidence="1">
    <location>
        <begin position="25"/>
        <end position="86"/>
    </location>
</feature>
<reference evidence="2 3" key="1">
    <citation type="submission" date="2012-06" db="EMBL/GenBank/DDBJ databases">
        <title>Bacteriophages quickly and effectively reduce contamination of various foods with Salmonella.</title>
        <authorList>
            <person name="Woolston J."/>
            <person name="Parks A.R."/>
            <person name="Hanna L.F."/>
            <person name="Charbonneau D."/>
            <person name="Sulakvelidze A."/>
        </authorList>
    </citation>
    <scope>NUCLEOTIDE SEQUENCE [LARGE SCALE GENOMIC DNA]</scope>
    <source>
        <strain evidence="2">SSE-121</strain>
    </source>
</reference>
<proteinExistence type="predicted"/>
<keyword evidence="3" id="KW-1185">Reference proteome</keyword>
<dbReference type="RefSeq" id="YP_009148949.1">
    <property type="nucleotide sequence ID" value="NC_027351.1"/>
</dbReference>
<evidence type="ECO:0000313" key="3">
    <source>
        <dbReference type="Proteomes" id="UP000007004"/>
    </source>
</evidence>
<dbReference type="InterPro" id="IPR048793">
    <property type="entry name" value="CapR_dom"/>
</dbReference>
<sequence>MNYSDFGVTCAEELEQDEWSLSRPTFETPKGGVLTVVGYNGRYRREKKYTVHCSECEKDKELFGDGLFSTIRSNLSTLGQIPCGCSHAYRRNNSQYKIVIERKLPEGITFHPANLLSPIRSKTRITLVCEKHGEFKDSPSNILNFGGRCAKCGYESASKKRSLNEEDIFCRLPGHMEFVGRKDGKFILRCKSHGLEVSDKHLSRISKGCRLCGNERTSLARAVDEEQLIERCLSACISKGAGYDKLVYSPRGVFYSSLYITCQKHGTLCKSGSSLVNFIHKGDKGFCWECRREAIREKRWLKDLKARVVDFCNRVGVSFLRFEKINGVSSCLRLLCSEHGEYTTSYGSLRQLSGCPSCAGHSQRQCYLHQVFDQATPQGIKFGIAKDWVVRLRNLNNKNLFQMENLGVWEFDTVYSCKAAERECKQTLKTGVLSAREMKDGWTETVSVLDLEKVIAIYEKHGGKRIK</sequence>
<dbReference type="KEGG" id="vg:24638928"/>
<dbReference type="EMBL" id="JX181824">
    <property type="protein sequence ID" value="AFU63794.1"/>
    <property type="molecule type" value="Genomic_DNA"/>
</dbReference>
<accession>K4IEW4</accession>